<feature type="transmembrane region" description="Helical" evidence="2">
    <location>
        <begin position="101"/>
        <end position="126"/>
    </location>
</feature>
<dbReference type="eggNOG" id="ENOG502T901">
    <property type="taxonomic scope" value="Eukaryota"/>
</dbReference>
<sequence length="617" mass="67766">MAEWSKALRSGRSLLCRQNATHAPSHNHHQQEGQPASQPAPSLRQNLVRQISNGSCGFAGDDLDDAVDVDVNANMDMNIDFEESRDADGCLLSAVEVSNSFIVMVFIVVVFVLVDPLNWAIVMLIYKLHPLQQQQQQQLLDVEQSAVIATATATAAPRMSNLRICKAMSLHPCANLWQPEPATADEVGHIPFNSRICLMGCNATPAELRRFPVHDINRCNHWLRHFAVSDQLVEALGGLKKLRICFRHFSQRKEMAKTRMKTTPMRASKPNKITTGEAIATSATTAAPTTTSSTTAIDTIASANPLADSTTIELVDCSTGKAQKQSPMEKSVTTITPVPQRSHSTCSSSSVSSDVQSIGSDYEANLPLNIVLNTQAVGRKGKATTNGLAKKRKLYLITEKSDEKNGNSGQPNGQKRKMFVLVEQEKDSSGKKLMIVTDKQQSTLTQHLEKYLPEILSCIQGKEQAQVQAQAQAQVQAQAQTQAIVKQPTIKAQQQPAKQEPLSTKPIPIPSIAHKPHITLPPKKNPTNFVKLEESAVITPPPTSVSSLPVVQPVKESTPPPPPLLETETSINLSPDFRFLMKILPKLEHIPEPHKQHVKRSIQIFIEKSFSHYGKKD</sequence>
<dbReference type="HOGENOM" id="CLU_030602_0_0_1"/>
<dbReference type="FunCoup" id="B4J101">
    <property type="interactions" value="11"/>
</dbReference>
<dbReference type="AlphaFoldDB" id="B4J101"/>
<dbReference type="InParanoid" id="B4J101"/>
<keyword evidence="2" id="KW-0812">Transmembrane</keyword>
<evidence type="ECO:0000256" key="1">
    <source>
        <dbReference type="SAM" id="MobiDB-lite"/>
    </source>
</evidence>
<dbReference type="PhylomeDB" id="B4J101"/>
<feature type="region of interest" description="Disordered" evidence="1">
    <location>
        <begin position="490"/>
        <end position="523"/>
    </location>
</feature>
<dbReference type="STRING" id="7222.B4J101"/>
<dbReference type="OMA" id="ICLMGCQ"/>
<evidence type="ECO:0000313" key="3">
    <source>
        <dbReference type="EMBL" id="EDV96856.1"/>
    </source>
</evidence>
<feature type="compositionally biased region" description="Polar residues" evidence="1">
    <location>
        <begin position="32"/>
        <end position="42"/>
    </location>
</feature>
<keyword evidence="2" id="KW-1133">Transmembrane helix</keyword>
<dbReference type="OrthoDB" id="8044533at2759"/>
<keyword evidence="2" id="KW-0472">Membrane</keyword>
<feature type="region of interest" description="Disordered" evidence="1">
    <location>
        <begin position="542"/>
        <end position="565"/>
    </location>
</feature>
<feature type="region of interest" description="Disordered" evidence="1">
    <location>
        <begin position="320"/>
        <end position="352"/>
    </location>
</feature>
<reference evidence="3 4" key="1">
    <citation type="journal article" date="2007" name="Nature">
        <title>Evolution of genes and genomes on the Drosophila phylogeny.</title>
        <authorList>
            <consortium name="Drosophila 12 Genomes Consortium"/>
            <person name="Clark A.G."/>
            <person name="Eisen M.B."/>
            <person name="Smith D.R."/>
            <person name="Bergman C.M."/>
            <person name="Oliver B."/>
            <person name="Markow T.A."/>
            <person name="Kaufman T.C."/>
            <person name="Kellis M."/>
            <person name="Gelbart W."/>
            <person name="Iyer V.N."/>
            <person name="Pollard D.A."/>
            <person name="Sackton T.B."/>
            <person name="Larracuente A.M."/>
            <person name="Singh N.D."/>
            <person name="Abad J.P."/>
            <person name="Abt D.N."/>
            <person name="Adryan B."/>
            <person name="Aguade M."/>
            <person name="Akashi H."/>
            <person name="Anderson W.W."/>
            <person name="Aquadro C.F."/>
            <person name="Ardell D.H."/>
            <person name="Arguello R."/>
            <person name="Artieri C.G."/>
            <person name="Barbash D.A."/>
            <person name="Barker D."/>
            <person name="Barsanti P."/>
            <person name="Batterham P."/>
            <person name="Batzoglou S."/>
            <person name="Begun D."/>
            <person name="Bhutkar A."/>
            <person name="Blanco E."/>
            <person name="Bosak S.A."/>
            <person name="Bradley R.K."/>
            <person name="Brand A.D."/>
            <person name="Brent M.R."/>
            <person name="Brooks A.N."/>
            <person name="Brown R.H."/>
            <person name="Butlin R.K."/>
            <person name="Caggese C."/>
            <person name="Calvi B.R."/>
            <person name="Bernardo de Carvalho A."/>
            <person name="Caspi A."/>
            <person name="Castrezana S."/>
            <person name="Celniker S.E."/>
            <person name="Chang J.L."/>
            <person name="Chapple C."/>
            <person name="Chatterji S."/>
            <person name="Chinwalla A."/>
            <person name="Civetta A."/>
            <person name="Clifton S.W."/>
            <person name="Comeron J.M."/>
            <person name="Costello J.C."/>
            <person name="Coyne J.A."/>
            <person name="Daub J."/>
            <person name="David R.G."/>
            <person name="Delcher A.L."/>
            <person name="Delehaunty K."/>
            <person name="Do C.B."/>
            <person name="Ebling H."/>
            <person name="Edwards K."/>
            <person name="Eickbush T."/>
            <person name="Evans J.D."/>
            <person name="Filipski A."/>
            <person name="Findeiss S."/>
            <person name="Freyhult E."/>
            <person name="Fulton L."/>
            <person name="Fulton R."/>
            <person name="Garcia A.C."/>
            <person name="Gardiner A."/>
            <person name="Garfield D.A."/>
            <person name="Garvin B.E."/>
            <person name="Gibson G."/>
            <person name="Gilbert D."/>
            <person name="Gnerre S."/>
            <person name="Godfrey J."/>
            <person name="Good R."/>
            <person name="Gotea V."/>
            <person name="Gravely B."/>
            <person name="Greenberg A.J."/>
            <person name="Griffiths-Jones S."/>
            <person name="Gross S."/>
            <person name="Guigo R."/>
            <person name="Gustafson E.A."/>
            <person name="Haerty W."/>
            <person name="Hahn M.W."/>
            <person name="Halligan D.L."/>
            <person name="Halpern A.L."/>
            <person name="Halter G.M."/>
            <person name="Han M.V."/>
            <person name="Heger A."/>
            <person name="Hillier L."/>
            <person name="Hinrichs A.S."/>
            <person name="Holmes I."/>
            <person name="Hoskins R.A."/>
            <person name="Hubisz M.J."/>
            <person name="Hultmark D."/>
            <person name="Huntley M.A."/>
            <person name="Jaffe D.B."/>
            <person name="Jagadeeshan S."/>
            <person name="Jeck W.R."/>
            <person name="Johnson J."/>
            <person name="Jones C.D."/>
            <person name="Jordan W.C."/>
            <person name="Karpen G.H."/>
            <person name="Kataoka E."/>
            <person name="Keightley P.D."/>
            <person name="Kheradpour P."/>
            <person name="Kirkness E.F."/>
            <person name="Koerich L.B."/>
            <person name="Kristiansen K."/>
            <person name="Kudrna D."/>
            <person name="Kulathinal R.J."/>
            <person name="Kumar S."/>
            <person name="Kwok R."/>
            <person name="Lander E."/>
            <person name="Langley C.H."/>
            <person name="Lapoint R."/>
            <person name="Lazzaro B.P."/>
            <person name="Lee S.J."/>
            <person name="Levesque L."/>
            <person name="Li R."/>
            <person name="Lin C.F."/>
            <person name="Lin M.F."/>
            <person name="Lindblad-Toh K."/>
            <person name="Llopart A."/>
            <person name="Long M."/>
            <person name="Low L."/>
            <person name="Lozovsky E."/>
            <person name="Lu J."/>
            <person name="Luo M."/>
            <person name="Machado C.A."/>
            <person name="Makalowski W."/>
            <person name="Marzo M."/>
            <person name="Matsuda M."/>
            <person name="Matzkin L."/>
            <person name="McAllister B."/>
            <person name="McBride C.S."/>
            <person name="McKernan B."/>
            <person name="McKernan K."/>
            <person name="Mendez-Lago M."/>
            <person name="Minx P."/>
            <person name="Mollenhauer M.U."/>
            <person name="Montooth K."/>
            <person name="Mount S.M."/>
            <person name="Mu X."/>
            <person name="Myers E."/>
            <person name="Negre B."/>
            <person name="Newfeld S."/>
            <person name="Nielsen R."/>
            <person name="Noor M.A."/>
            <person name="O'Grady P."/>
            <person name="Pachter L."/>
            <person name="Papaceit M."/>
            <person name="Parisi M.J."/>
            <person name="Parisi M."/>
            <person name="Parts L."/>
            <person name="Pedersen J.S."/>
            <person name="Pesole G."/>
            <person name="Phillippy A.M."/>
            <person name="Ponting C.P."/>
            <person name="Pop M."/>
            <person name="Porcelli D."/>
            <person name="Powell J.R."/>
            <person name="Prohaska S."/>
            <person name="Pruitt K."/>
            <person name="Puig M."/>
            <person name="Quesneville H."/>
            <person name="Ram K.R."/>
            <person name="Rand D."/>
            <person name="Rasmussen M.D."/>
            <person name="Reed L.K."/>
            <person name="Reenan R."/>
            <person name="Reily A."/>
            <person name="Remington K.A."/>
            <person name="Rieger T.T."/>
            <person name="Ritchie M.G."/>
            <person name="Robin C."/>
            <person name="Rogers Y.H."/>
            <person name="Rohde C."/>
            <person name="Rozas J."/>
            <person name="Rubenfield M.J."/>
            <person name="Ruiz A."/>
            <person name="Russo S."/>
            <person name="Salzberg S.L."/>
            <person name="Sanchez-Gracia A."/>
            <person name="Saranga D.J."/>
            <person name="Sato H."/>
            <person name="Schaeffer S.W."/>
            <person name="Schatz M.C."/>
            <person name="Schlenke T."/>
            <person name="Schwartz R."/>
            <person name="Segarra C."/>
            <person name="Singh R.S."/>
            <person name="Sirot L."/>
            <person name="Sirota M."/>
            <person name="Sisneros N.B."/>
            <person name="Smith C.D."/>
            <person name="Smith T.F."/>
            <person name="Spieth J."/>
            <person name="Stage D.E."/>
            <person name="Stark A."/>
            <person name="Stephan W."/>
            <person name="Strausberg R.L."/>
            <person name="Strempel S."/>
            <person name="Sturgill D."/>
            <person name="Sutton G."/>
            <person name="Sutton G.G."/>
            <person name="Tao W."/>
            <person name="Teichmann S."/>
            <person name="Tobari Y.N."/>
            <person name="Tomimura Y."/>
            <person name="Tsolas J.M."/>
            <person name="Valente V.L."/>
            <person name="Venter E."/>
            <person name="Venter J.C."/>
            <person name="Vicario S."/>
            <person name="Vieira F.G."/>
            <person name="Vilella A.J."/>
            <person name="Villasante A."/>
            <person name="Walenz B."/>
            <person name="Wang J."/>
            <person name="Wasserman M."/>
            <person name="Watts T."/>
            <person name="Wilson D."/>
            <person name="Wilson R.K."/>
            <person name="Wing R.A."/>
            <person name="Wolfner M.F."/>
            <person name="Wong A."/>
            <person name="Wong G.K."/>
            <person name="Wu C.I."/>
            <person name="Wu G."/>
            <person name="Yamamoto D."/>
            <person name="Yang H.P."/>
            <person name="Yang S.P."/>
            <person name="Yorke J.A."/>
            <person name="Yoshida K."/>
            <person name="Zdobnov E."/>
            <person name="Zhang P."/>
            <person name="Zhang Y."/>
            <person name="Zimin A.V."/>
            <person name="Baldwin J."/>
            <person name="Abdouelleil A."/>
            <person name="Abdulkadir J."/>
            <person name="Abebe A."/>
            <person name="Abera B."/>
            <person name="Abreu J."/>
            <person name="Acer S.C."/>
            <person name="Aftuck L."/>
            <person name="Alexander A."/>
            <person name="An P."/>
            <person name="Anderson E."/>
            <person name="Anderson S."/>
            <person name="Arachi H."/>
            <person name="Azer M."/>
            <person name="Bachantsang P."/>
            <person name="Barry A."/>
            <person name="Bayul T."/>
            <person name="Berlin A."/>
            <person name="Bessette D."/>
            <person name="Bloom T."/>
            <person name="Blye J."/>
            <person name="Boguslavskiy L."/>
            <person name="Bonnet C."/>
            <person name="Boukhgalter B."/>
            <person name="Bourzgui I."/>
            <person name="Brown A."/>
            <person name="Cahill P."/>
            <person name="Channer S."/>
            <person name="Cheshatsang Y."/>
            <person name="Chuda L."/>
            <person name="Citroen M."/>
            <person name="Collymore A."/>
            <person name="Cooke P."/>
            <person name="Costello M."/>
            <person name="D'Aco K."/>
            <person name="Daza R."/>
            <person name="De Haan G."/>
            <person name="DeGray S."/>
            <person name="DeMaso C."/>
            <person name="Dhargay N."/>
            <person name="Dooley K."/>
            <person name="Dooley E."/>
            <person name="Doricent M."/>
            <person name="Dorje P."/>
            <person name="Dorjee K."/>
            <person name="Dupes A."/>
            <person name="Elong R."/>
            <person name="Falk J."/>
            <person name="Farina A."/>
            <person name="Faro S."/>
            <person name="Ferguson D."/>
            <person name="Fisher S."/>
            <person name="Foley C.D."/>
            <person name="Franke A."/>
            <person name="Friedrich D."/>
            <person name="Gadbois L."/>
            <person name="Gearin G."/>
            <person name="Gearin C.R."/>
            <person name="Giannoukos G."/>
            <person name="Goode T."/>
            <person name="Graham J."/>
            <person name="Grandbois E."/>
            <person name="Grewal S."/>
            <person name="Gyaltsen K."/>
            <person name="Hafez N."/>
            <person name="Hagos B."/>
            <person name="Hall J."/>
            <person name="Henson C."/>
            <person name="Hollinger A."/>
            <person name="Honan T."/>
            <person name="Huard M.D."/>
            <person name="Hughes L."/>
            <person name="Hurhula B."/>
            <person name="Husby M.E."/>
            <person name="Kamat A."/>
            <person name="Kanga B."/>
            <person name="Kashin S."/>
            <person name="Khazanovich D."/>
            <person name="Kisner P."/>
            <person name="Lance K."/>
            <person name="Lara M."/>
            <person name="Lee W."/>
            <person name="Lennon N."/>
            <person name="Letendre F."/>
            <person name="LeVine R."/>
            <person name="Lipovsky A."/>
            <person name="Liu X."/>
            <person name="Liu J."/>
            <person name="Liu S."/>
            <person name="Lokyitsang T."/>
            <person name="Lokyitsang Y."/>
            <person name="Lubonja R."/>
            <person name="Lui A."/>
            <person name="MacDonald P."/>
            <person name="Magnisalis V."/>
            <person name="Maru K."/>
            <person name="Matthews C."/>
            <person name="McCusker W."/>
            <person name="McDonough S."/>
            <person name="Mehta T."/>
            <person name="Meldrim J."/>
            <person name="Meneus L."/>
            <person name="Mihai O."/>
            <person name="Mihalev A."/>
            <person name="Mihova T."/>
            <person name="Mittelman R."/>
            <person name="Mlenga V."/>
            <person name="Montmayeur A."/>
            <person name="Mulrain L."/>
            <person name="Navidi A."/>
            <person name="Naylor J."/>
            <person name="Negash T."/>
            <person name="Nguyen T."/>
            <person name="Nguyen N."/>
            <person name="Nicol R."/>
            <person name="Norbu C."/>
            <person name="Norbu N."/>
            <person name="Novod N."/>
            <person name="O'Neill B."/>
            <person name="Osman S."/>
            <person name="Markiewicz E."/>
            <person name="Oyono O.L."/>
            <person name="Patti C."/>
            <person name="Phunkhang P."/>
            <person name="Pierre F."/>
            <person name="Priest M."/>
            <person name="Raghuraman S."/>
            <person name="Rege F."/>
            <person name="Reyes R."/>
            <person name="Rise C."/>
            <person name="Rogov P."/>
            <person name="Ross K."/>
            <person name="Ryan E."/>
            <person name="Settipalli S."/>
            <person name="Shea T."/>
            <person name="Sherpa N."/>
            <person name="Shi L."/>
            <person name="Shih D."/>
            <person name="Sparrow T."/>
            <person name="Spaulding J."/>
            <person name="Stalker J."/>
            <person name="Stange-Thomann N."/>
            <person name="Stavropoulos S."/>
            <person name="Stone C."/>
            <person name="Strader C."/>
            <person name="Tesfaye S."/>
            <person name="Thomson T."/>
            <person name="Thoulutsang Y."/>
            <person name="Thoulutsang D."/>
            <person name="Topham K."/>
            <person name="Topping I."/>
            <person name="Tsamla T."/>
            <person name="Vassiliev H."/>
            <person name="Vo A."/>
            <person name="Wangchuk T."/>
            <person name="Wangdi T."/>
            <person name="Weiand M."/>
            <person name="Wilkinson J."/>
            <person name="Wilson A."/>
            <person name="Yadav S."/>
            <person name="Young G."/>
            <person name="Yu Q."/>
            <person name="Zembek L."/>
            <person name="Zhong D."/>
            <person name="Zimmer A."/>
            <person name="Zwirko Z."/>
            <person name="Jaffe D.B."/>
            <person name="Alvarez P."/>
            <person name="Brockman W."/>
            <person name="Butler J."/>
            <person name="Chin C."/>
            <person name="Gnerre S."/>
            <person name="Grabherr M."/>
            <person name="Kleber M."/>
            <person name="Mauceli E."/>
            <person name="MacCallum I."/>
        </authorList>
    </citation>
    <scope>NUCLEOTIDE SEQUENCE [LARGE SCALE GENOMIC DNA]</scope>
    <source>
        <strain evidence="4">Tucson 15287-2541.00</strain>
    </source>
</reference>
<proteinExistence type="predicted"/>
<feature type="compositionally biased region" description="Low complexity" evidence="1">
    <location>
        <begin position="342"/>
        <end position="352"/>
    </location>
</feature>
<feature type="compositionally biased region" description="Low complexity" evidence="1">
    <location>
        <begin position="544"/>
        <end position="557"/>
    </location>
</feature>
<feature type="region of interest" description="Disordered" evidence="1">
    <location>
        <begin position="20"/>
        <end position="42"/>
    </location>
</feature>
<dbReference type="Proteomes" id="UP000001070">
    <property type="component" value="Unassembled WGS sequence"/>
</dbReference>
<evidence type="ECO:0000313" key="4">
    <source>
        <dbReference type="Proteomes" id="UP000001070"/>
    </source>
</evidence>
<accession>B4J101</accession>
<gene>
    <name evidence="3" type="primary">Dgri\GH16504</name>
    <name evidence="3" type="ORF">Dgri_GH16504</name>
</gene>
<dbReference type="EMBL" id="CH916366">
    <property type="protein sequence ID" value="EDV96856.1"/>
    <property type="molecule type" value="Genomic_DNA"/>
</dbReference>
<protein>
    <submittedName>
        <fullName evidence="3">GH16504</fullName>
    </submittedName>
</protein>
<feature type="compositionally biased region" description="Polar residues" evidence="1">
    <location>
        <begin position="320"/>
        <end position="341"/>
    </location>
</feature>
<name>B4J101_DROGR</name>
<organism evidence="4">
    <name type="scientific">Drosophila grimshawi</name>
    <name type="common">Hawaiian fruit fly</name>
    <name type="synonym">Idiomyia grimshawi</name>
    <dbReference type="NCBI Taxonomy" id="7222"/>
    <lineage>
        <taxon>Eukaryota</taxon>
        <taxon>Metazoa</taxon>
        <taxon>Ecdysozoa</taxon>
        <taxon>Arthropoda</taxon>
        <taxon>Hexapoda</taxon>
        <taxon>Insecta</taxon>
        <taxon>Pterygota</taxon>
        <taxon>Neoptera</taxon>
        <taxon>Endopterygota</taxon>
        <taxon>Diptera</taxon>
        <taxon>Brachycera</taxon>
        <taxon>Muscomorpha</taxon>
        <taxon>Ephydroidea</taxon>
        <taxon>Drosophilidae</taxon>
        <taxon>Drosophila</taxon>
        <taxon>Hawaiian Drosophila</taxon>
    </lineage>
</organism>
<keyword evidence="4" id="KW-1185">Reference proteome</keyword>
<evidence type="ECO:0000256" key="2">
    <source>
        <dbReference type="SAM" id="Phobius"/>
    </source>
</evidence>